<evidence type="ECO:0000313" key="1">
    <source>
        <dbReference type="EMBL" id="OAE26866.1"/>
    </source>
</evidence>
<dbReference type="Proteomes" id="UP000077202">
    <property type="component" value="Unassembled WGS sequence"/>
</dbReference>
<name>A0A176W3W9_MARPO</name>
<dbReference type="EMBL" id="LVLJ01002071">
    <property type="protein sequence ID" value="OAE26866.1"/>
    <property type="molecule type" value="Genomic_DNA"/>
</dbReference>
<sequence length="192" mass="22075">MLKTKSILLTILDIKCETGVRMHIEIDLFEYLKHMGRHVVTRVLNVTNDNGSDTTNAILRLFQPVNVFVGYEQLRKCNHVKCADYFVQLAVLEVLKLIRQPTEQLHNDLVKMRRSKVIRQQYQIKASRFDTIMDQYKDDIGHGVLQDLEWQIHICLVLMISPEGCAVGSLPYGNGLSRDIGNVNVNVIRARE</sequence>
<gene>
    <name evidence="1" type="ORF">AXG93_4360s1200</name>
</gene>
<dbReference type="AlphaFoldDB" id="A0A176W3W9"/>
<protein>
    <submittedName>
        <fullName evidence="1">Uncharacterized protein</fullName>
    </submittedName>
</protein>
<evidence type="ECO:0000313" key="2">
    <source>
        <dbReference type="Proteomes" id="UP000077202"/>
    </source>
</evidence>
<comment type="caution">
    <text evidence="1">The sequence shown here is derived from an EMBL/GenBank/DDBJ whole genome shotgun (WGS) entry which is preliminary data.</text>
</comment>
<organism evidence="1 2">
    <name type="scientific">Marchantia polymorpha subsp. ruderalis</name>
    <dbReference type="NCBI Taxonomy" id="1480154"/>
    <lineage>
        <taxon>Eukaryota</taxon>
        <taxon>Viridiplantae</taxon>
        <taxon>Streptophyta</taxon>
        <taxon>Embryophyta</taxon>
        <taxon>Marchantiophyta</taxon>
        <taxon>Marchantiopsida</taxon>
        <taxon>Marchantiidae</taxon>
        <taxon>Marchantiales</taxon>
        <taxon>Marchantiaceae</taxon>
        <taxon>Marchantia</taxon>
    </lineage>
</organism>
<reference evidence="1" key="1">
    <citation type="submission" date="2016-03" db="EMBL/GenBank/DDBJ databases">
        <title>Mechanisms controlling the formation of the plant cell surface in tip-growing cells are functionally conserved among land plants.</title>
        <authorList>
            <person name="Honkanen S."/>
            <person name="Jones V.A."/>
            <person name="Morieri G."/>
            <person name="Champion C."/>
            <person name="Hetherington A.J."/>
            <person name="Kelly S."/>
            <person name="Saint-Marcoux D."/>
            <person name="Proust H."/>
            <person name="Prescott H."/>
            <person name="Dolan L."/>
        </authorList>
    </citation>
    <scope>NUCLEOTIDE SEQUENCE [LARGE SCALE GENOMIC DNA]</scope>
    <source>
        <tissue evidence="1">Whole gametophyte</tissue>
    </source>
</reference>
<keyword evidence="2" id="KW-1185">Reference proteome</keyword>
<accession>A0A176W3W9</accession>
<proteinExistence type="predicted"/>